<protein>
    <submittedName>
        <fullName evidence="1">Uncharacterized protein</fullName>
    </submittedName>
</protein>
<dbReference type="EMBL" id="BAAALF010000076">
    <property type="protein sequence ID" value="GAA1246728.1"/>
    <property type="molecule type" value="Genomic_DNA"/>
</dbReference>
<accession>A0ABP4H0Z2</accession>
<proteinExistence type="predicted"/>
<evidence type="ECO:0000313" key="2">
    <source>
        <dbReference type="Proteomes" id="UP001500037"/>
    </source>
</evidence>
<evidence type="ECO:0000313" key="1">
    <source>
        <dbReference type="EMBL" id="GAA1246728.1"/>
    </source>
</evidence>
<gene>
    <name evidence="1" type="ORF">GCM10009665_42090</name>
</gene>
<sequence>MIGPTVLASRFRTNPAWQGARGPVLTFSPVTFAGVLACLALQGRDGAGYAERGPTLAAATGVVLPAIRTHGLLVPRSDAPEPSVGQGL</sequence>
<name>A0ABP4H0Z2_9ACTN</name>
<comment type="caution">
    <text evidence="1">The sequence shown here is derived from an EMBL/GenBank/DDBJ whole genome shotgun (WGS) entry which is preliminary data.</text>
</comment>
<keyword evidence="2" id="KW-1185">Reference proteome</keyword>
<organism evidence="1 2">
    <name type="scientific">Kitasatospora nipponensis</name>
    <dbReference type="NCBI Taxonomy" id="258049"/>
    <lineage>
        <taxon>Bacteria</taxon>
        <taxon>Bacillati</taxon>
        <taxon>Actinomycetota</taxon>
        <taxon>Actinomycetes</taxon>
        <taxon>Kitasatosporales</taxon>
        <taxon>Streptomycetaceae</taxon>
        <taxon>Kitasatospora</taxon>
    </lineage>
</organism>
<dbReference type="Proteomes" id="UP001500037">
    <property type="component" value="Unassembled WGS sequence"/>
</dbReference>
<reference evidence="2" key="1">
    <citation type="journal article" date="2019" name="Int. J. Syst. Evol. Microbiol.">
        <title>The Global Catalogue of Microorganisms (GCM) 10K type strain sequencing project: providing services to taxonomists for standard genome sequencing and annotation.</title>
        <authorList>
            <consortium name="The Broad Institute Genomics Platform"/>
            <consortium name="The Broad Institute Genome Sequencing Center for Infectious Disease"/>
            <person name="Wu L."/>
            <person name="Ma J."/>
        </authorList>
    </citation>
    <scope>NUCLEOTIDE SEQUENCE [LARGE SCALE GENOMIC DNA]</scope>
    <source>
        <strain evidence="2">JCM 13004</strain>
    </source>
</reference>